<dbReference type="Gene3D" id="3.40.50.300">
    <property type="entry name" value="P-loop containing nucleotide triphosphate hydrolases"/>
    <property type="match status" value="1"/>
</dbReference>
<feature type="compositionally biased region" description="Low complexity" evidence="11">
    <location>
        <begin position="407"/>
        <end position="416"/>
    </location>
</feature>
<organism evidence="13 14">
    <name type="scientific">Sphaerotilus montanus</name>
    <dbReference type="NCBI Taxonomy" id="522889"/>
    <lineage>
        <taxon>Bacteria</taxon>
        <taxon>Pseudomonadati</taxon>
        <taxon>Pseudomonadota</taxon>
        <taxon>Betaproteobacteria</taxon>
        <taxon>Burkholderiales</taxon>
        <taxon>Sphaerotilaceae</taxon>
        <taxon>Sphaerotilus</taxon>
    </lineage>
</organism>
<dbReference type="Pfam" id="PF04760">
    <property type="entry name" value="IF2_N"/>
    <property type="match status" value="1"/>
</dbReference>
<dbReference type="InterPro" id="IPR009000">
    <property type="entry name" value="Transl_B-barrel_sf"/>
</dbReference>
<dbReference type="InterPro" id="IPR027417">
    <property type="entry name" value="P-loop_NTPase"/>
</dbReference>
<dbReference type="Pfam" id="PF08364">
    <property type="entry name" value="IF2_assoc"/>
    <property type="match status" value="1"/>
</dbReference>
<keyword evidence="7 8" id="KW-0342">GTP-binding</keyword>
<dbReference type="FunFam" id="3.40.50.10050:FF:000001">
    <property type="entry name" value="Translation initiation factor IF-2"/>
    <property type="match status" value="1"/>
</dbReference>
<proteinExistence type="inferred from homology"/>
<protein>
    <recommendedName>
        <fullName evidence="2 8">Translation initiation factor IF-2</fullName>
    </recommendedName>
</protein>
<dbReference type="SUPFAM" id="SSF52540">
    <property type="entry name" value="P-loop containing nucleoside triphosphate hydrolases"/>
    <property type="match status" value="1"/>
</dbReference>
<dbReference type="InterPro" id="IPR000178">
    <property type="entry name" value="TF_IF2_bacterial-like"/>
</dbReference>
<dbReference type="GO" id="GO:0003924">
    <property type="term" value="F:GTPase activity"/>
    <property type="evidence" value="ECO:0007669"/>
    <property type="project" value="UniProtKB-UniRule"/>
</dbReference>
<comment type="similarity">
    <text evidence="1 8 9">Belongs to the TRAFAC class translation factor GTPase superfamily. Classic translation factor GTPase family. IF-2 subfamily.</text>
</comment>
<feature type="binding site" evidence="8">
    <location>
        <begin position="631"/>
        <end position="635"/>
    </location>
    <ligand>
        <name>GTP</name>
        <dbReference type="ChEBI" id="CHEBI:37565"/>
    </ligand>
</feature>
<feature type="compositionally biased region" description="Basic and acidic residues" evidence="11">
    <location>
        <begin position="417"/>
        <end position="431"/>
    </location>
</feature>
<dbReference type="CDD" id="cd03702">
    <property type="entry name" value="IF2_mtIF2_II"/>
    <property type="match status" value="1"/>
</dbReference>
<dbReference type="FunFam" id="2.40.30.10:FF:000008">
    <property type="entry name" value="Translation initiation factor IF-2"/>
    <property type="match status" value="1"/>
</dbReference>
<evidence type="ECO:0000256" key="5">
    <source>
        <dbReference type="ARBA" id="ARBA00022741"/>
    </source>
</evidence>
<comment type="subcellular location">
    <subcellularLocation>
        <location evidence="8">Cytoplasm</location>
    </subcellularLocation>
</comment>
<dbReference type="Pfam" id="PF00009">
    <property type="entry name" value="GTP_EFTU"/>
    <property type="match status" value="1"/>
</dbReference>
<dbReference type="InterPro" id="IPR053905">
    <property type="entry name" value="EF-G-like_DII"/>
</dbReference>
<dbReference type="GO" id="GO:0003743">
    <property type="term" value="F:translation initiation factor activity"/>
    <property type="evidence" value="ECO:0007669"/>
    <property type="project" value="UniProtKB-UniRule"/>
</dbReference>
<dbReference type="InterPro" id="IPR005225">
    <property type="entry name" value="Small_GTP-bd"/>
</dbReference>
<dbReference type="InterPro" id="IPR006847">
    <property type="entry name" value="IF2_N"/>
</dbReference>
<dbReference type="CDD" id="cd03692">
    <property type="entry name" value="mtIF2_IVc"/>
    <property type="match status" value="1"/>
</dbReference>
<comment type="caution">
    <text evidence="13">The sequence shown here is derived from an EMBL/GenBank/DDBJ whole genome shotgun (WGS) entry which is preliminary data.</text>
</comment>
<reference evidence="13 14" key="1">
    <citation type="submission" date="2020-07" db="EMBL/GenBank/DDBJ databases">
        <title>Genomic Encyclopedia of Archaeal and Bacterial Type Strains, Phase II (KMG-II): from individual species to whole genera.</title>
        <authorList>
            <person name="Goeker M."/>
        </authorList>
    </citation>
    <scope>NUCLEOTIDE SEQUENCE [LARGE SCALE GENOMIC DNA]</scope>
    <source>
        <strain evidence="13 14">DSM 21226</strain>
    </source>
</reference>
<dbReference type="InterPro" id="IPR015760">
    <property type="entry name" value="TIF_IF2"/>
</dbReference>
<dbReference type="InterPro" id="IPR036925">
    <property type="entry name" value="TIF_IF2_dom3_sf"/>
</dbReference>
<dbReference type="NCBIfam" id="TIGR00487">
    <property type="entry name" value="IF-2"/>
    <property type="match status" value="1"/>
</dbReference>
<dbReference type="PANTHER" id="PTHR43381">
    <property type="entry name" value="TRANSLATION INITIATION FACTOR IF-2-RELATED"/>
    <property type="match status" value="1"/>
</dbReference>
<keyword evidence="5 8" id="KW-0547">Nucleotide-binding</keyword>
<evidence type="ECO:0000313" key="13">
    <source>
        <dbReference type="EMBL" id="NYG35303.1"/>
    </source>
</evidence>
<dbReference type="FunFam" id="2.40.30.10:FF:000007">
    <property type="entry name" value="Translation initiation factor IF-2"/>
    <property type="match status" value="1"/>
</dbReference>
<dbReference type="NCBIfam" id="TIGR00231">
    <property type="entry name" value="small_GTP"/>
    <property type="match status" value="1"/>
</dbReference>
<dbReference type="InterPro" id="IPR000795">
    <property type="entry name" value="T_Tr_GTP-bd_dom"/>
</dbReference>
<feature type="domain" description="Tr-type G" evidence="12">
    <location>
        <begin position="576"/>
        <end position="743"/>
    </location>
</feature>
<evidence type="ECO:0000256" key="3">
    <source>
        <dbReference type="ARBA" id="ARBA00022490"/>
    </source>
</evidence>
<dbReference type="GO" id="GO:0005525">
    <property type="term" value="F:GTP binding"/>
    <property type="evidence" value="ECO:0007669"/>
    <property type="project" value="UniProtKB-KW"/>
</dbReference>
<dbReference type="InterPro" id="IPR044145">
    <property type="entry name" value="IF2_II"/>
</dbReference>
<dbReference type="Gene3D" id="3.40.50.10050">
    <property type="entry name" value="Translation initiation factor IF- 2, domain 3"/>
    <property type="match status" value="1"/>
</dbReference>
<dbReference type="AlphaFoldDB" id="A0A7Y9R4A5"/>
<feature type="coiled-coil region" evidence="10">
    <location>
        <begin position="105"/>
        <end position="171"/>
    </location>
</feature>
<feature type="binding site" evidence="8">
    <location>
        <begin position="685"/>
        <end position="688"/>
    </location>
    <ligand>
        <name>GTP</name>
        <dbReference type="ChEBI" id="CHEBI:37565"/>
    </ligand>
</feature>
<evidence type="ECO:0000259" key="12">
    <source>
        <dbReference type="PROSITE" id="PS51722"/>
    </source>
</evidence>
<keyword evidence="6 8" id="KW-0648">Protein biosynthesis</keyword>
<accession>A0A7Y9R4A5</accession>
<evidence type="ECO:0000256" key="8">
    <source>
        <dbReference type="HAMAP-Rule" id="MF_00100"/>
    </source>
</evidence>
<comment type="function">
    <text evidence="8 9">One of the essential components for the initiation of protein synthesis. Protects formylmethionyl-tRNA from spontaneous hydrolysis and promotes its binding to the 30S ribosomal subunits. Also involved in the hydrolysis of GTP during the formation of the 70S ribosomal complex.</text>
</comment>
<feature type="binding site" evidence="8">
    <location>
        <begin position="585"/>
        <end position="592"/>
    </location>
    <ligand>
        <name>GTP</name>
        <dbReference type="ChEBI" id="CHEBI:37565"/>
    </ligand>
</feature>
<evidence type="ECO:0000313" key="14">
    <source>
        <dbReference type="Proteomes" id="UP000518288"/>
    </source>
</evidence>
<feature type="region of interest" description="G-domain" evidence="8">
    <location>
        <begin position="579"/>
        <end position="727"/>
    </location>
</feature>
<sequence>MSKGSDLDPLTEADKERLLAYLRTSHGTVGGDRKKITLTKKSTSEIKQADASGKARTIQVEVRKKRTFVKRDDFVSGAAASDALTSGEVEEVESPAVEVSGVDLEAEARRQAEVAAAAAAEAERQAQEIRARQEAAERAAAEAAAAEAARIAAAEAAAREAAAREAAARAQAAAVVSEADMAAQAQAAKEAAAREAHARTRAEAQARAAAEVAALNAAADSRRRGNGPAGARRGAAAPVAVAPAAAVVEPAPAVVVVASAPVAVEAAPVAAPVVVAEKAAPPVAVRAPGVPMPVPPRGVAPTQAPAAVTPVRGVQAPSLPGAGARVVKAADAVAGDAQRQIEQDRRRKAAEAEAAAIRDMMSRKSKVLVAKKPEEPKPAPVAPAAAAAGKDGIKGTIHRPKPGTPGAPGTAATAAKPGDKPGDKKAVKSEKLSSSWADDAAKKRSAAAKGRAEPPRPGGGTGWRAPAGRSGGRRGERNDNSNERFAPQVEAQVHEVHVPETISVADLAHKMSVKASEVIKQLMKLGQMVTINQQLDQETAMILVEEMGHKAFAAKLDDPDAFLEEENASEAGEALPRPPVVTVMGHVDHGKTSLLDYIRTTRVAMGEAGGITQHIGAYHVETERGVVTFLDTPGHEAFTAMRARGAKATDIVILVVAADDGVMPQTKEAIHHAKAAGVPIVVAINKIDKPDSNLERVKSELVAEGVIPEEFGGEAPFCLVSAKTGQGIDALLEQVLLQAEVLELRAPVVALAKGLVIEARLDKGRGPVATVLIQSGTLKRGDAVLAGQSYGRVRAMLDENGKACQEAGPSIPVEIQGLTEVPSAGDEFMVLADERRAREIATFRQGKYREVNLNKRQAAKLENIFEGMGQGAAQMLPLIIKADVQGSQEALATSLLKLSTDEVKVQIVHAAVGGISESDVNLAIASKAVIIGFNTRADAGARKLADNNGVDLRYYNIIYDAVDEIKAAMSGMLAPEQREEVIGTAEIRTVFVATKIGTIAGSMVTSGLVRRSCKFRLLRQNIVIYTGEVDSIRRLKDDVKEVKEGFECGIKLKNYTDIAEGDQLEFFEIKEVARTL</sequence>
<dbReference type="FunFam" id="3.40.50.300:FF:000019">
    <property type="entry name" value="Translation initiation factor IF-2"/>
    <property type="match status" value="1"/>
</dbReference>
<keyword evidence="3 8" id="KW-0963">Cytoplasm</keyword>
<dbReference type="InterPro" id="IPR013575">
    <property type="entry name" value="IF2_assoc_dom_bac"/>
</dbReference>
<dbReference type="CDD" id="cd01887">
    <property type="entry name" value="IF2_eIF5B"/>
    <property type="match status" value="1"/>
</dbReference>
<dbReference type="Proteomes" id="UP000518288">
    <property type="component" value="Unassembled WGS sequence"/>
</dbReference>
<dbReference type="Gene3D" id="2.40.30.10">
    <property type="entry name" value="Translation factors"/>
    <property type="match status" value="2"/>
</dbReference>
<evidence type="ECO:0000256" key="2">
    <source>
        <dbReference type="ARBA" id="ARBA00020675"/>
    </source>
</evidence>
<evidence type="ECO:0000256" key="6">
    <source>
        <dbReference type="ARBA" id="ARBA00022917"/>
    </source>
</evidence>
<dbReference type="PANTHER" id="PTHR43381:SF5">
    <property type="entry name" value="TR-TYPE G DOMAIN-CONTAINING PROTEIN"/>
    <property type="match status" value="1"/>
</dbReference>
<evidence type="ECO:0000256" key="4">
    <source>
        <dbReference type="ARBA" id="ARBA00022540"/>
    </source>
</evidence>
<dbReference type="InterPro" id="IPR023115">
    <property type="entry name" value="TIF_IF2_dom3"/>
</dbReference>
<evidence type="ECO:0000256" key="7">
    <source>
        <dbReference type="ARBA" id="ARBA00023134"/>
    </source>
</evidence>
<dbReference type="SUPFAM" id="SSF52156">
    <property type="entry name" value="Initiation factor IF2/eIF5b, domain 3"/>
    <property type="match status" value="1"/>
</dbReference>
<dbReference type="HAMAP" id="MF_00100_B">
    <property type="entry name" value="IF_2_B"/>
    <property type="match status" value="1"/>
</dbReference>
<dbReference type="GO" id="GO:0005829">
    <property type="term" value="C:cytosol"/>
    <property type="evidence" value="ECO:0007669"/>
    <property type="project" value="TreeGrafter"/>
</dbReference>
<keyword evidence="10" id="KW-0175">Coiled coil</keyword>
<dbReference type="Pfam" id="PF11987">
    <property type="entry name" value="IF-2"/>
    <property type="match status" value="1"/>
</dbReference>
<keyword evidence="14" id="KW-1185">Reference proteome</keyword>
<feature type="region of interest" description="Disordered" evidence="11">
    <location>
        <begin position="370"/>
        <end position="481"/>
    </location>
</feature>
<evidence type="ECO:0000256" key="11">
    <source>
        <dbReference type="SAM" id="MobiDB-lite"/>
    </source>
</evidence>
<gene>
    <name evidence="8" type="primary">infB</name>
    <name evidence="13" type="ORF">BDD16_004289</name>
</gene>
<keyword evidence="4 8" id="KW-0396">Initiation factor</keyword>
<evidence type="ECO:0000256" key="1">
    <source>
        <dbReference type="ARBA" id="ARBA00007733"/>
    </source>
</evidence>
<evidence type="ECO:0000256" key="10">
    <source>
        <dbReference type="SAM" id="Coils"/>
    </source>
</evidence>
<dbReference type="EMBL" id="JACCFH010000001">
    <property type="protein sequence ID" value="NYG35303.1"/>
    <property type="molecule type" value="Genomic_DNA"/>
</dbReference>
<evidence type="ECO:0000256" key="9">
    <source>
        <dbReference type="RuleBase" id="RU000644"/>
    </source>
</evidence>
<dbReference type="Pfam" id="PF22042">
    <property type="entry name" value="EF-G_D2"/>
    <property type="match status" value="1"/>
</dbReference>
<dbReference type="SUPFAM" id="SSF50447">
    <property type="entry name" value="Translation proteins"/>
    <property type="match status" value="2"/>
</dbReference>
<dbReference type="PROSITE" id="PS51722">
    <property type="entry name" value="G_TR_2"/>
    <property type="match status" value="1"/>
</dbReference>
<name>A0A7Y9R4A5_9BURK</name>